<evidence type="ECO:0000259" key="12">
    <source>
        <dbReference type="PROSITE" id="PS51141"/>
    </source>
</evidence>
<dbReference type="Gene3D" id="2.40.320.10">
    <property type="entry name" value="Hypothetical Protein Pfu-838710-001"/>
    <property type="match status" value="1"/>
</dbReference>
<organism evidence="13 14">
    <name type="scientific">Platanthera zijinensis</name>
    <dbReference type="NCBI Taxonomy" id="2320716"/>
    <lineage>
        <taxon>Eukaryota</taxon>
        <taxon>Viridiplantae</taxon>
        <taxon>Streptophyta</taxon>
        <taxon>Embryophyta</taxon>
        <taxon>Tracheophyta</taxon>
        <taxon>Spermatophyta</taxon>
        <taxon>Magnoliopsida</taxon>
        <taxon>Liliopsida</taxon>
        <taxon>Asparagales</taxon>
        <taxon>Orchidaceae</taxon>
        <taxon>Orchidoideae</taxon>
        <taxon>Orchideae</taxon>
        <taxon>Orchidinae</taxon>
        <taxon>Platanthera</taxon>
    </lineage>
</organism>
<evidence type="ECO:0000256" key="11">
    <source>
        <dbReference type="SAM" id="MobiDB-lite"/>
    </source>
</evidence>
<evidence type="ECO:0000256" key="5">
    <source>
        <dbReference type="ARBA" id="ARBA00022833"/>
    </source>
</evidence>
<evidence type="ECO:0000256" key="10">
    <source>
        <dbReference type="PROSITE-ProRule" id="PRU00470"/>
    </source>
</evidence>
<dbReference type="GO" id="GO:0003677">
    <property type="term" value="F:DNA binding"/>
    <property type="evidence" value="ECO:0007669"/>
    <property type="project" value="UniProtKB-KW"/>
</dbReference>
<evidence type="ECO:0000256" key="2">
    <source>
        <dbReference type="ARBA" id="ARBA00009814"/>
    </source>
</evidence>
<accession>A0AAP0AUU1</accession>
<sequence length="635" mass="68205">MECVVQGIIETQHVDALEILLEGLCGIPKEQVRIHELCLKSGPNLGVVPSEVRLLCDLVQPMPSWTVRHVGGAMRGAGADQISVLVRTVVESKVSHNVLRFFYCLGYKLDHEMLKAGFAFSFNRGAQITVSVTSVHKMPRLHATEDAIPITPNINMVEITAPATAENYNEVVIAISSFSEYLAPLLHLSKPGASAGIVPTASAAAASLMSNSAGSVWHGGDGRECGGYESSSVWRGFLIRCFVCSVGKKEEEEAKKELQSSNPSSPAHRLLLFSWRGFRLSPAEMWERSGMEVGPSSFLFSGSPDSGDSLHGLKFGKKIYFEDVLNGSAGSYSSASFSAAAGAVSTPARRVRSQGAAQPPRCQVEGCMVDLSDAKAYYSRHKVCGMHSKSPLVIVSGLEQRFCQQCSRFHLLPEFDQGKRSCRRKLAGHNERRRKPPAASLLSRGGQLFSSFHGNSSRQSGSVLDFSCPKFLSTPAKDGWPASSFGNGGGGFNVPLPPCSPTRALFSSPEEMAPGDGYITGASESCCALSLLSSSQPWAAATFPARPQPSFFIRPALPPQPAFSANYPGAGSWRFKDHGENGGGGSSHAVRNEMEFNRLQFSGELELALQGSRHGGELDPGRSYGSSHDGMHWSL</sequence>
<dbReference type="PANTHER" id="PTHR13321:SF2">
    <property type="entry name" value="MEDIATOR OF RNA POLYMERASE II TRANSCRIPTION SUBUNIT 18"/>
    <property type="match status" value="1"/>
</dbReference>
<feature type="domain" description="SBP-type" evidence="12">
    <location>
        <begin position="359"/>
        <end position="436"/>
    </location>
</feature>
<keyword evidence="9" id="KW-0539">Nucleus</keyword>
<keyword evidence="14" id="KW-1185">Reference proteome</keyword>
<keyword evidence="7" id="KW-0238">DNA-binding</keyword>
<evidence type="ECO:0000313" key="14">
    <source>
        <dbReference type="Proteomes" id="UP001418222"/>
    </source>
</evidence>
<dbReference type="AlphaFoldDB" id="A0AAP0AUU1"/>
<dbReference type="PROSITE" id="PS51141">
    <property type="entry name" value="ZF_SBP"/>
    <property type="match status" value="1"/>
</dbReference>
<evidence type="ECO:0000256" key="1">
    <source>
        <dbReference type="ARBA" id="ARBA00004123"/>
    </source>
</evidence>
<dbReference type="InterPro" id="IPR004333">
    <property type="entry name" value="SBP_dom"/>
</dbReference>
<dbReference type="GO" id="GO:0006369">
    <property type="term" value="P:termination of RNA polymerase II transcription"/>
    <property type="evidence" value="ECO:0007669"/>
    <property type="project" value="TreeGrafter"/>
</dbReference>
<dbReference type="GO" id="GO:0070847">
    <property type="term" value="C:core mediator complex"/>
    <property type="evidence" value="ECO:0007669"/>
    <property type="project" value="TreeGrafter"/>
</dbReference>
<comment type="caution">
    <text evidence="13">The sequence shown here is derived from an EMBL/GenBank/DDBJ whole genome shotgun (WGS) entry which is preliminary data.</text>
</comment>
<keyword evidence="3" id="KW-0479">Metal-binding</keyword>
<feature type="region of interest" description="Disordered" evidence="11">
    <location>
        <begin position="612"/>
        <end position="635"/>
    </location>
</feature>
<evidence type="ECO:0000256" key="8">
    <source>
        <dbReference type="ARBA" id="ARBA00023163"/>
    </source>
</evidence>
<reference evidence="13 14" key="1">
    <citation type="journal article" date="2022" name="Nat. Plants">
        <title>Genomes of leafy and leafless Platanthera orchids illuminate the evolution of mycoheterotrophy.</title>
        <authorList>
            <person name="Li M.H."/>
            <person name="Liu K.W."/>
            <person name="Li Z."/>
            <person name="Lu H.C."/>
            <person name="Ye Q.L."/>
            <person name="Zhang D."/>
            <person name="Wang J.Y."/>
            <person name="Li Y.F."/>
            <person name="Zhong Z.M."/>
            <person name="Liu X."/>
            <person name="Yu X."/>
            <person name="Liu D.K."/>
            <person name="Tu X.D."/>
            <person name="Liu B."/>
            <person name="Hao Y."/>
            <person name="Liao X.Y."/>
            <person name="Jiang Y.T."/>
            <person name="Sun W.H."/>
            <person name="Chen J."/>
            <person name="Chen Y.Q."/>
            <person name="Ai Y."/>
            <person name="Zhai J.W."/>
            <person name="Wu S.S."/>
            <person name="Zhou Z."/>
            <person name="Hsiao Y.Y."/>
            <person name="Wu W.L."/>
            <person name="Chen Y.Y."/>
            <person name="Lin Y.F."/>
            <person name="Hsu J.L."/>
            <person name="Li C.Y."/>
            <person name="Wang Z.W."/>
            <person name="Zhao X."/>
            <person name="Zhong W.Y."/>
            <person name="Ma X.K."/>
            <person name="Ma L."/>
            <person name="Huang J."/>
            <person name="Chen G.Z."/>
            <person name="Huang M.Z."/>
            <person name="Huang L."/>
            <person name="Peng D.H."/>
            <person name="Luo Y.B."/>
            <person name="Zou S.Q."/>
            <person name="Chen S.P."/>
            <person name="Lan S."/>
            <person name="Tsai W.C."/>
            <person name="Van de Peer Y."/>
            <person name="Liu Z.J."/>
        </authorList>
    </citation>
    <scope>NUCLEOTIDE SEQUENCE [LARGE SCALE GENOMIC DNA]</scope>
    <source>
        <strain evidence="13">Lor287</strain>
    </source>
</reference>
<evidence type="ECO:0000313" key="13">
    <source>
        <dbReference type="EMBL" id="KAK8916059.1"/>
    </source>
</evidence>
<dbReference type="Gene3D" id="4.10.1100.10">
    <property type="entry name" value="Transcription factor, SBP-box domain"/>
    <property type="match status" value="1"/>
</dbReference>
<dbReference type="PANTHER" id="PTHR13321">
    <property type="entry name" value="MEDIATOR OF RNA POLYMERASE II TRANSCRIPTION, SUBUNIT 18"/>
    <property type="match status" value="1"/>
</dbReference>
<comment type="subcellular location">
    <subcellularLocation>
        <location evidence="1">Nucleus</location>
    </subcellularLocation>
</comment>
<dbReference type="Pfam" id="PF03110">
    <property type="entry name" value="SBP"/>
    <property type="match status" value="1"/>
</dbReference>
<protein>
    <submittedName>
        <fullName evidence="13">Mediator of RNA polymerase II transcription subunit 18</fullName>
    </submittedName>
</protein>
<proteinExistence type="inferred from homology"/>
<evidence type="ECO:0000256" key="4">
    <source>
        <dbReference type="ARBA" id="ARBA00022771"/>
    </source>
</evidence>
<dbReference type="FunFam" id="4.10.1100.10:FF:000001">
    <property type="entry name" value="Squamosa promoter-binding-like protein 14"/>
    <property type="match status" value="1"/>
</dbReference>
<dbReference type="GO" id="GO:0003712">
    <property type="term" value="F:transcription coregulator activity"/>
    <property type="evidence" value="ECO:0007669"/>
    <property type="project" value="InterPro"/>
</dbReference>
<keyword evidence="8" id="KW-0804">Transcription</keyword>
<keyword evidence="6" id="KW-0805">Transcription regulation</keyword>
<evidence type="ECO:0000256" key="3">
    <source>
        <dbReference type="ARBA" id="ARBA00022723"/>
    </source>
</evidence>
<evidence type="ECO:0000256" key="6">
    <source>
        <dbReference type="ARBA" id="ARBA00023015"/>
    </source>
</evidence>
<dbReference type="SUPFAM" id="SSF103612">
    <property type="entry name" value="SBT domain"/>
    <property type="match status" value="1"/>
</dbReference>
<dbReference type="GO" id="GO:0006357">
    <property type="term" value="P:regulation of transcription by RNA polymerase II"/>
    <property type="evidence" value="ECO:0007669"/>
    <property type="project" value="InterPro"/>
</dbReference>
<keyword evidence="5" id="KW-0862">Zinc</keyword>
<dbReference type="FunFam" id="2.40.320.10:FF:000004">
    <property type="entry name" value="Mediator of RNA polymerase II transcription subunit 18"/>
    <property type="match status" value="1"/>
</dbReference>
<dbReference type="EMBL" id="JBBWWQ010000020">
    <property type="protein sequence ID" value="KAK8916059.1"/>
    <property type="molecule type" value="Genomic_DNA"/>
</dbReference>
<dbReference type="InterPro" id="IPR019095">
    <property type="entry name" value="Mediator_Med18"/>
</dbReference>
<dbReference type="Proteomes" id="UP001418222">
    <property type="component" value="Unassembled WGS sequence"/>
</dbReference>
<dbReference type="InterPro" id="IPR036893">
    <property type="entry name" value="SBP_sf"/>
</dbReference>
<comment type="similarity">
    <text evidence="2">Belongs to the Mediator complex subunit 18 family.</text>
</comment>
<dbReference type="GO" id="GO:0008270">
    <property type="term" value="F:zinc ion binding"/>
    <property type="evidence" value="ECO:0007669"/>
    <property type="project" value="UniProtKB-KW"/>
</dbReference>
<evidence type="ECO:0000256" key="7">
    <source>
        <dbReference type="ARBA" id="ARBA00023125"/>
    </source>
</evidence>
<name>A0AAP0AUU1_9ASPA</name>
<gene>
    <name evidence="13" type="primary">MED18</name>
    <name evidence="13" type="ORF">KSP39_PZI023060</name>
</gene>
<dbReference type="GO" id="GO:0016592">
    <property type="term" value="C:mediator complex"/>
    <property type="evidence" value="ECO:0007669"/>
    <property type="project" value="InterPro"/>
</dbReference>
<evidence type="ECO:0000256" key="9">
    <source>
        <dbReference type="ARBA" id="ARBA00023242"/>
    </source>
</evidence>
<keyword evidence="4 10" id="KW-0863">Zinc-finger</keyword>